<feature type="domain" description="Reverse transcriptase" evidence="1">
    <location>
        <begin position="174"/>
        <end position="503"/>
    </location>
</feature>
<accession>A0A2U8GJ84</accession>
<dbReference type="PANTHER" id="PTHR34047:SF8">
    <property type="entry name" value="PROTEIN YKFC"/>
    <property type="match status" value="1"/>
</dbReference>
<dbReference type="InterPro" id="IPR024937">
    <property type="entry name" value="Domain_X"/>
</dbReference>
<dbReference type="AlphaFoldDB" id="A0A2U8GJ84"/>
<name>A0A2U8GJ84_PSEBY</name>
<dbReference type="PANTHER" id="PTHR34047">
    <property type="entry name" value="NUCLEAR INTRON MATURASE 1, MITOCHONDRIAL-RELATED"/>
    <property type="match status" value="1"/>
</dbReference>
<proteinExistence type="predicted"/>
<gene>
    <name evidence="2" type="primary">atpB</name>
</gene>
<dbReference type="EMBL" id="MF276983">
    <property type="protein sequence ID" value="AWI68693.1"/>
    <property type="molecule type" value="Genomic_DNA"/>
</dbReference>
<reference evidence="2" key="1">
    <citation type="journal article" date="2018" name="Am. J. Bot.">
        <title>Organellar phylogenomics inform systematics in the green algal family Hydrodictyaceae (Chlorophyceae) and provide clues to the complex evolutionary history of plastid genomes in the green algal tree of life.</title>
        <authorList>
            <person name="McManus H.A."/>
            <person name="Fucikova K."/>
            <person name="Lewis P.O."/>
            <person name="Lewis L.A."/>
            <person name="Karol K.G."/>
        </authorList>
    </citation>
    <scope>NUCLEOTIDE SEQUENCE</scope>
</reference>
<sequence>MKQSKKKLKFKNNRKKLISTFEFDLQQARGSDKIDYYKTQALYMKMYNEIEKQKIKVSTPKWDYVSEILDFYKNLGEEGWKSPSGKILLGIFNKNKEAALQGKDVKNTNLMSVLSKPETLLLAYNAIKGNKGAMTKGAEMNSDKWNKLTEEQRELYLNSLSFPDQFNMKDILLASKLLKKGLYPWGCSRRIYFPKPGVKDKKRPITIPPFLDRVVQKAICFILQAIYEPEFELLNRSFGFRPNKGTHDAIIACTSNYSSGKVTAIEGDIEAAYDTVDKKTLIEILQQKIVDRRFLQLMKDRLDYTYVEKEENGKTTRVTPEKGIPQGGIDSPYLFNIYMNELDKYVHKEIQEYTDILNKKINPRKKYLNKIYYESTKLQDRILTKQKMVKKKLAKLNTTIITDPVLVQQRQELFKIIKEKRKEKHRNLNVKSGDPQKKNILFLYVRYADDWILLTNGDKQIAQKMKNMIAKFLISRLGLKLSENKTTITDIRRTPAKFLGFQLRHPARGPIIRKPLKKPNKYRSTNLQRRQGGMIIWATLDRQRLINRMHMKGFCRKDGFSREKPWLSCMEDQVIVDRYNACIRGLAEFYMPIIRNKSDVQRWINILRMSCLKTLAQKYRTSIGGIYNKFGVNRNLKDKKTIKVTMRLNINETIMEKSWTLYTYQDLKKIMSSSIKKQQINQRRENFWNIEKGNKIGEYPLKAGRIPTVTNDNFLDKISWVSLRTQASLDMPCANCGAMESEQHHVKHIRRSTYALIEEGVPVKKVMALRNRKQIPLCHECHTKLVHGEKYDSTRLIKLVPTKLVDNRVVHVESFVKPGIEYNAKSLLEKGWKPIQINRNRPTKYEVGINLSETINNYDNTFDSQEYEITDYLSN</sequence>
<protein>
    <recommendedName>
        <fullName evidence="1">Reverse transcriptase domain-containing protein</fullName>
    </recommendedName>
</protein>
<dbReference type="InterPro" id="IPR000477">
    <property type="entry name" value="RT_dom"/>
</dbReference>
<dbReference type="SUPFAM" id="SSF56672">
    <property type="entry name" value="DNA/RNA polymerases"/>
    <property type="match status" value="1"/>
</dbReference>
<dbReference type="InterPro" id="IPR051083">
    <property type="entry name" value="GrpII_Intron_Splice-Mob/Def"/>
</dbReference>
<dbReference type="GO" id="GO:0005739">
    <property type="term" value="C:mitochondrion"/>
    <property type="evidence" value="ECO:0007669"/>
    <property type="project" value="UniProtKB-ARBA"/>
</dbReference>
<organism evidence="2">
    <name type="scientific">Pseudopediastrum boryanum</name>
    <name type="common">Green alga</name>
    <name type="synonym">Pediastrum boryanum</name>
    <dbReference type="NCBI Taxonomy" id="55410"/>
    <lineage>
        <taxon>Eukaryota</taxon>
        <taxon>Viridiplantae</taxon>
        <taxon>Chlorophyta</taxon>
        <taxon>core chlorophytes</taxon>
        <taxon>Chlorophyceae</taxon>
        <taxon>CS clade</taxon>
        <taxon>Sphaeropleales</taxon>
        <taxon>Hydrodictyaceae</taxon>
        <taxon>Pseudopediastrum</taxon>
    </lineage>
</organism>
<dbReference type="CDD" id="cd01651">
    <property type="entry name" value="RT_G2_intron"/>
    <property type="match status" value="1"/>
</dbReference>
<dbReference type="InterPro" id="IPR043502">
    <property type="entry name" value="DNA/RNA_pol_sf"/>
</dbReference>
<dbReference type="PROSITE" id="PS50878">
    <property type="entry name" value="RT_POL"/>
    <property type="match status" value="1"/>
</dbReference>
<evidence type="ECO:0000259" key="1">
    <source>
        <dbReference type="PROSITE" id="PS50878"/>
    </source>
</evidence>
<keyword evidence="2" id="KW-0150">Chloroplast</keyword>
<dbReference type="Pfam" id="PF00078">
    <property type="entry name" value="RVT_1"/>
    <property type="match status" value="1"/>
</dbReference>
<dbReference type="Pfam" id="PF01348">
    <property type="entry name" value="Intron_maturas2"/>
    <property type="match status" value="1"/>
</dbReference>
<keyword evidence="2" id="KW-0934">Plastid</keyword>
<evidence type="ECO:0000313" key="2">
    <source>
        <dbReference type="EMBL" id="AWI68693.1"/>
    </source>
</evidence>
<dbReference type="GO" id="GO:0006397">
    <property type="term" value="P:mRNA processing"/>
    <property type="evidence" value="ECO:0007669"/>
    <property type="project" value="InterPro"/>
</dbReference>
<geneLocation type="chloroplast" evidence="2"/>